<name>A0AAP3HFI6_LEGPN</name>
<dbReference type="RefSeq" id="WP_070322104.1">
    <property type="nucleotide sequence ID" value="NZ_CP114576.1"/>
</dbReference>
<reference evidence="1" key="1">
    <citation type="submission" date="2022-12" db="EMBL/GenBank/DDBJ databases">
        <title>Comparative genomics of Legionella pneumophila isolates from the West Bank and Germany support molecular epidemiology of Legionnaires disease.</title>
        <authorList>
            <person name="Zayed A.R."/>
            <person name="Bitar D.M."/>
            <person name="Steinert M."/>
            <person name="Lueck C."/>
            <person name="Brettar I."/>
            <person name="Hoefle M.G."/>
            <person name="Bunk B."/>
        </authorList>
    </citation>
    <scope>NUCLEOTIDE SEQUENCE</scope>
    <source>
        <strain evidence="1">H23</strain>
    </source>
</reference>
<protein>
    <submittedName>
        <fullName evidence="1">Uncharacterized protein</fullName>
    </submittedName>
</protein>
<dbReference type="EMBL" id="JAPXIC010000056">
    <property type="protein sequence ID" value="MCZ4719376.1"/>
    <property type="molecule type" value="Genomic_DNA"/>
</dbReference>
<gene>
    <name evidence="1" type="ORF">O6C86_09140</name>
</gene>
<comment type="caution">
    <text evidence="1">The sequence shown here is derived from an EMBL/GenBank/DDBJ whole genome shotgun (WGS) entry which is preliminary data.</text>
</comment>
<proteinExistence type="predicted"/>
<sequence length="193" mass="21282">MNNNLQGCAVAPITKCNHATSTHDNATHNETTTQPLGLLSIAIKVLERNKSNSIRNLSATSQLHYRNTNATETLEALSSNTGLHRRATILGVAAIGENHDSCIVSFPTGHNHKTHFTCHQCGYRNPFCSCKLPPKSGMVTCNSCNYFTVDIIGDGAGIGSCELGIKWTQEFNGRMPLFRYSERYCEQFNKLMD</sequence>
<evidence type="ECO:0000313" key="2">
    <source>
        <dbReference type="Proteomes" id="UP001071279"/>
    </source>
</evidence>
<dbReference type="AlphaFoldDB" id="A0AAP3HFI6"/>
<dbReference type="Proteomes" id="UP001071279">
    <property type="component" value="Unassembled WGS sequence"/>
</dbReference>
<organism evidence="1 2">
    <name type="scientific">Legionella pneumophila</name>
    <dbReference type="NCBI Taxonomy" id="446"/>
    <lineage>
        <taxon>Bacteria</taxon>
        <taxon>Pseudomonadati</taxon>
        <taxon>Pseudomonadota</taxon>
        <taxon>Gammaproteobacteria</taxon>
        <taxon>Legionellales</taxon>
        <taxon>Legionellaceae</taxon>
        <taxon>Legionella</taxon>
    </lineage>
</organism>
<accession>A0AAP3HFI6</accession>
<evidence type="ECO:0000313" key="1">
    <source>
        <dbReference type="EMBL" id="MCZ4719376.1"/>
    </source>
</evidence>